<dbReference type="Proteomes" id="UP000075230">
    <property type="component" value="Unassembled WGS sequence"/>
</dbReference>
<accession>A0A146F811</accession>
<dbReference type="EMBL" id="BCWF01000015">
    <property type="protein sequence ID" value="GAT22177.1"/>
    <property type="molecule type" value="Genomic_DNA"/>
</dbReference>
<dbReference type="SUPFAM" id="SSF51445">
    <property type="entry name" value="(Trans)glycosidases"/>
    <property type="match status" value="1"/>
</dbReference>
<gene>
    <name evidence="1" type="ORF">RIB2604_01502090</name>
</gene>
<proteinExistence type="predicted"/>
<comment type="caution">
    <text evidence="1">The sequence shown here is derived from an EMBL/GenBank/DDBJ whole genome shotgun (WGS) entry which is preliminary data.</text>
</comment>
<reference evidence="1 2" key="1">
    <citation type="journal article" date="2016" name="DNA Res.">
        <title>Genome sequence of Aspergillus luchuensis NBRC 4314.</title>
        <authorList>
            <person name="Yamada O."/>
            <person name="Machida M."/>
            <person name="Hosoyama A."/>
            <person name="Goto M."/>
            <person name="Takahashi T."/>
            <person name="Futagami T."/>
            <person name="Yamagata Y."/>
            <person name="Takeuchi M."/>
            <person name="Kobayashi T."/>
            <person name="Koike H."/>
            <person name="Abe K."/>
            <person name="Asai K."/>
            <person name="Arita M."/>
            <person name="Fujita N."/>
            <person name="Fukuda K."/>
            <person name="Higa K."/>
            <person name="Horikawa H."/>
            <person name="Ishikawa T."/>
            <person name="Jinno K."/>
            <person name="Kato Y."/>
            <person name="Kirimura K."/>
            <person name="Mizutani O."/>
            <person name="Nakasone K."/>
            <person name="Sano M."/>
            <person name="Shiraishi Y."/>
            <person name="Tsukahara M."/>
            <person name="Gomi K."/>
        </authorList>
    </citation>
    <scope>NUCLEOTIDE SEQUENCE [LARGE SCALE GENOMIC DNA]</scope>
    <source>
        <strain evidence="1 2">RIB 2604</strain>
    </source>
</reference>
<organism evidence="1 2">
    <name type="scientific">Aspergillus kawachii</name>
    <name type="common">White koji mold</name>
    <name type="synonym">Aspergillus awamori var. kawachi</name>
    <dbReference type="NCBI Taxonomy" id="1069201"/>
    <lineage>
        <taxon>Eukaryota</taxon>
        <taxon>Fungi</taxon>
        <taxon>Dikarya</taxon>
        <taxon>Ascomycota</taxon>
        <taxon>Pezizomycotina</taxon>
        <taxon>Eurotiomycetes</taxon>
        <taxon>Eurotiomycetidae</taxon>
        <taxon>Eurotiales</taxon>
        <taxon>Aspergillaceae</taxon>
        <taxon>Aspergillus</taxon>
        <taxon>Aspergillus subgen. Circumdati</taxon>
    </lineage>
</organism>
<dbReference type="Gene3D" id="3.20.20.80">
    <property type="entry name" value="Glycosidases"/>
    <property type="match status" value="1"/>
</dbReference>
<protein>
    <submittedName>
        <fullName evidence="1">Beta-glucosidase</fullName>
    </submittedName>
</protein>
<name>A0A146F811_ASPKA</name>
<dbReference type="InterPro" id="IPR017853">
    <property type="entry name" value="GH"/>
</dbReference>
<evidence type="ECO:0000313" key="1">
    <source>
        <dbReference type="EMBL" id="GAT22177.1"/>
    </source>
</evidence>
<reference evidence="2" key="2">
    <citation type="submission" date="2016-02" db="EMBL/GenBank/DDBJ databases">
        <title>Genome sequencing of Aspergillus luchuensis NBRC 4314.</title>
        <authorList>
            <person name="Yamada O."/>
        </authorList>
    </citation>
    <scope>NUCLEOTIDE SEQUENCE [LARGE SCALE GENOMIC DNA]</scope>
    <source>
        <strain evidence="2">RIB 2604</strain>
    </source>
</reference>
<sequence>MVRSSSADLDQIERIEGCLADPNNSLYPSCYNTSYTLPESEGGWLIGPASDPGSVRLHKATDWLPRFLHYIQDTWNPVNGIAIAEFGFSEPFEAYKALREDILTDPLRTLYYDDYVQAMLMAVLEGVKLVGCSAWRLGIIQGSEYSISTLTTQERFYKASFFAANLFRTYIQG</sequence>
<dbReference type="AlphaFoldDB" id="A0A146F811"/>
<evidence type="ECO:0000313" key="2">
    <source>
        <dbReference type="Proteomes" id="UP000075230"/>
    </source>
</evidence>